<dbReference type="InterPro" id="IPR055414">
    <property type="entry name" value="LRR_R13L4/SHOC2-like"/>
</dbReference>
<organism evidence="3 4">
    <name type="scientific">Miscanthus lutarioriparius</name>
    <dbReference type="NCBI Taxonomy" id="422564"/>
    <lineage>
        <taxon>Eukaryota</taxon>
        <taxon>Viridiplantae</taxon>
        <taxon>Streptophyta</taxon>
        <taxon>Embryophyta</taxon>
        <taxon>Tracheophyta</taxon>
        <taxon>Spermatophyta</taxon>
        <taxon>Magnoliopsida</taxon>
        <taxon>Liliopsida</taxon>
        <taxon>Poales</taxon>
        <taxon>Poaceae</taxon>
        <taxon>PACMAD clade</taxon>
        <taxon>Panicoideae</taxon>
        <taxon>Andropogonodae</taxon>
        <taxon>Andropogoneae</taxon>
        <taxon>Saccharinae</taxon>
        <taxon>Miscanthus</taxon>
    </lineage>
</organism>
<reference evidence="3" key="1">
    <citation type="submission" date="2020-10" db="EMBL/GenBank/DDBJ databases">
        <authorList>
            <person name="Han B."/>
            <person name="Lu T."/>
            <person name="Zhao Q."/>
            <person name="Huang X."/>
            <person name="Zhao Y."/>
        </authorList>
    </citation>
    <scope>NUCLEOTIDE SEQUENCE</scope>
</reference>
<accession>A0A811Q464</accession>
<feature type="domain" description="Disease resistance R13L4/SHOC-2-like LRR" evidence="2">
    <location>
        <begin position="4"/>
        <end position="138"/>
    </location>
</feature>
<gene>
    <name evidence="3" type="ORF">NCGR_LOCUS38849</name>
</gene>
<evidence type="ECO:0000313" key="4">
    <source>
        <dbReference type="Proteomes" id="UP000604825"/>
    </source>
</evidence>
<name>A0A811Q464_9POAL</name>
<dbReference type="Proteomes" id="UP000604825">
    <property type="component" value="Unassembled WGS sequence"/>
</dbReference>
<dbReference type="AlphaFoldDB" id="A0A811Q464"/>
<evidence type="ECO:0000259" key="2">
    <source>
        <dbReference type="Pfam" id="PF23598"/>
    </source>
</evidence>
<evidence type="ECO:0000256" key="1">
    <source>
        <dbReference type="ARBA" id="ARBA00022737"/>
    </source>
</evidence>
<keyword evidence="4" id="KW-1185">Reference proteome</keyword>
<keyword evidence="1" id="KW-0677">Repeat</keyword>
<dbReference type="Gene3D" id="3.80.10.10">
    <property type="entry name" value="Ribonuclease Inhibitor"/>
    <property type="match status" value="1"/>
</dbReference>
<dbReference type="EMBL" id="CAJGYO010000009">
    <property type="protein sequence ID" value="CAD6255255.1"/>
    <property type="molecule type" value="Genomic_DNA"/>
</dbReference>
<dbReference type="InterPro" id="IPR032675">
    <property type="entry name" value="LRR_dom_sf"/>
</dbReference>
<proteinExistence type="predicted"/>
<comment type="caution">
    <text evidence="3">The sequence shown here is derived from an EMBL/GenBank/DDBJ whole genome shotgun (WGS) entry which is preliminary data.</text>
</comment>
<dbReference type="OrthoDB" id="689597at2759"/>
<protein>
    <recommendedName>
        <fullName evidence="2">Disease resistance R13L4/SHOC-2-like LRR domain-containing protein</fullName>
    </recommendedName>
</protein>
<dbReference type="Pfam" id="PF23598">
    <property type="entry name" value="LRR_14"/>
    <property type="match status" value="1"/>
</dbReference>
<evidence type="ECO:0000313" key="3">
    <source>
        <dbReference type="EMBL" id="CAD6255255.1"/>
    </source>
</evidence>
<dbReference type="SUPFAM" id="SSF52058">
    <property type="entry name" value="L domain-like"/>
    <property type="match status" value="1"/>
</dbReference>
<sequence length="147" mass="17246">MTDWFRNLTQLVKISFKCSELKEDKTIEILGELPKLMLLRIDYHAYLGDKLEFGTRAFLNLRTLQIWCMEDLKEISFEEGTSPQMERIEIGYCILKSGIIGVKHLPRLKVIFLDYASKLARLRMLEEEVNAHSNHPVLQRTEATMTW</sequence>